<dbReference type="EMBL" id="JANPWB010000007">
    <property type="protein sequence ID" value="KAJ1172866.1"/>
    <property type="molecule type" value="Genomic_DNA"/>
</dbReference>
<evidence type="ECO:0000313" key="1">
    <source>
        <dbReference type="EMBL" id="KAJ1172866.1"/>
    </source>
</evidence>
<name>A0AAV7T996_PLEWA</name>
<evidence type="ECO:0000313" key="2">
    <source>
        <dbReference type="Proteomes" id="UP001066276"/>
    </source>
</evidence>
<dbReference type="AlphaFoldDB" id="A0AAV7T996"/>
<comment type="caution">
    <text evidence="1">The sequence shown here is derived from an EMBL/GenBank/DDBJ whole genome shotgun (WGS) entry which is preliminary data.</text>
</comment>
<keyword evidence="2" id="KW-1185">Reference proteome</keyword>
<proteinExistence type="predicted"/>
<sequence>MRQRVSRRRLSCRRRRCAHRQRLLDPCGQVICAVDSVIVDDGWTIDASAIDDVFVDDVFLKILAVIIVDESGNDVTIIGDTAVVNVNLIVLTVDTVVDGVVVDRHFLVASEEGLTGSHAGDRDREALLVGAFFPHRRRRL</sequence>
<dbReference type="Proteomes" id="UP001066276">
    <property type="component" value="Chromosome 4_1"/>
</dbReference>
<gene>
    <name evidence="1" type="ORF">NDU88_004708</name>
</gene>
<organism evidence="1 2">
    <name type="scientific">Pleurodeles waltl</name>
    <name type="common">Iberian ribbed newt</name>
    <dbReference type="NCBI Taxonomy" id="8319"/>
    <lineage>
        <taxon>Eukaryota</taxon>
        <taxon>Metazoa</taxon>
        <taxon>Chordata</taxon>
        <taxon>Craniata</taxon>
        <taxon>Vertebrata</taxon>
        <taxon>Euteleostomi</taxon>
        <taxon>Amphibia</taxon>
        <taxon>Batrachia</taxon>
        <taxon>Caudata</taxon>
        <taxon>Salamandroidea</taxon>
        <taxon>Salamandridae</taxon>
        <taxon>Pleurodelinae</taxon>
        <taxon>Pleurodeles</taxon>
    </lineage>
</organism>
<accession>A0AAV7T996</accession>
<reference evidence="1" key="1">
    <citation type="journal article" date="2022" name="bioRxiv">
        <title>Sequencing and chromosome-scale assembly of the giantPleurodeles waltlgenome.</title>
        <authorList>
            <person name="Brown T."/>
            <person name="Elewa A."/>
            <person name="Iarovenko S."/>
            <person name="Subramanian E."/>
            <person name="Araus A.J."/>
            <person name="Petzold A."/>
            <person name="Susuki M."/>
            <person name="Suzuki K.-i.T."/>
            <person name="Hayashi T."/>
            <person name="Toyoda A."/>
            <person name="Oliveira C."/>
            <person name="Osipova E."/>
            <person name="Leigh N.D."/>
            <person name="Simon A."/>
            <person name="Yun M.H."/>
        </authorList>
    </citation>
    <scope>NUCLEOTIDE SEQUENCE</scope>
    <source>
        <strain evidence="1">20211129_DDA</strain>
        <tissue evidence="1">Liver</tissue>
    </source>
</reference>
<protein>
    <submittedName>
        <fullName evidence="1">Uncharacterized protein</fullName>
    </submittedName>
</protein>